<protein>
    <submittedName>
        <fullName evidence="2">Uncharacterized protein</fullName>
    </submittedName>
</protein>
<feature type="region of interest" description="Disordered" evidence="1">
    <location>
        <begin position="84"/>
        <end position="105"/>
    </location>
</feature>
<comment type="caution">
    <text evidence="2">The sequence shown here is derived from an EMBL/GenBank/DDBJ whole genome shotgun (WGS) entry which is preliminary data.</text>
</comment>
<feature type="compositionally biased region" description="Polar residues" evidence="1">
    <location>
        <begin position="89"/>
        <end position="105"/>
    </location>
</feature>
<evidence type="ECO:0000256" key="1">
    <source>
        <dbReference type="SAM" id="MobiDB-lite"/>
    </source>
</evidence>
<sequence>MTDISIMVTCKTQCMDGWMKDGWMELLDSGINRNKSGNTNISTLLFCHTYSYLKIKLQTCGNVWKCCTPVVSKVNPWGLVSVSSSSGSTYLKSNTGSISGTWRSR</sequence>
<evidence type="ECO:0000313" key="2">
    <source>
        <dbReference type="EMBL" id="MEQ2193743.1"/>
    </source>
</evidence>
<reference evidence="2 3" key="1">
    <citation type="submission" date="2021-06" db="EMBL/GenBank/DDBJ databases">
        <authorList>
            <person name="Palmer J.M."/>
        </authorList>
    </citation>
    <scope>NUCLEOTIDE SEQUENCE [LARGE SCALE GENOMIC DNA]</scope>
    <source>
        <strain evidence="2 3">XC_2019</strain>
        <tissue evidence="2">Muscle</tissue>
    </source>
</reference>
<organism evidence="2 3">
    <name type="scientific">Xenoophorus captivus</name>
    <dbReference type="NCBI Taxonomy" id="1517983"/>
    <lineage>
        <taxon>Eukaryota</taxon>
        <taxon>Metazoa</taxon>
        <taxon>Chordata</taxon>
        <taxon>Craniata</taxon>
        <taxon>Vertebrata</taxon>
        <taxon>Euteleostomi</taxon>
        <taxon>Actinopterygii</taxon>
        <taxon>Neopterygii</taxon>
        <taxon>Teleostei</taxon>
        <taxon>Neoteleostei</taxon>
        <taxon>Acanthomorphata</taxon>
        <taxon>Ovalentaria</taxon>
        <taxon>Atherinomorphae</taxon>
        <taxon>Cyprinodontiformes</taxon>
        <taxon>Goodeidae</taxon>
        <taxon>Xenoophorus</taxon>
    </lineage>
</organism>
<dbReference type="Proteomes" id="UP001434883">
    <property type="component" value="Unassembled WGS sequence"/>
</dbReference>
<accession>A0ABV0QD44</accession>
<keyword evidence="3" id="KW-1185">Reference proteome</keyword>
<gene>
    <name evidence="2" type="ORF">XENOCAPTIV_012043</name>
</gene>
<evidence type="ECO:0000313" key="3">
    <source>
        <dbReference type="Proteomes" id="UP001434883"/>
    </source>
</evidence>
<proteinExistence type="predicted"/>
<name>A0ABV0QD44_9TELE</name>
<dbReference type="EMBL" id="JAHRIN010008658">
    <property type="protein sequence ID" value="MEQ2193743.1"/>
    <property type="molecule type" value="Genomic_DNA"/>
</dbReference>